<keyword evidence="1" id="KW-0732">Signal</keyword>
<dbReference type="Proteomes" id="UP000267187">
    <property type="component" value="Unassembled WGS sequence"/>
</dbReference>
<keyword evidence="3" id="KW-1185">Reference proteome</keyword>
<dbReference type="EMBL" id="REFJ01000002">
    <property type="protein sequence ID" value="RMA81361.1"/>
    <property type="molecule type" value="Genomic_DNA"/>
</dbReference>
<feature type="signal peptide" evidence="1">
    <location>
        <begin position="1"/>
        <end position="22"/>
    </location>
</feature>
<reference evidence="2 3" key="1">
    <citation type="submission" date="2018-10" db="EMBL/GenBank/DDBJ databases">
        <title>Genomic Encyclopedia of Type Strains, Phase IV (KMG-IV): sequencing the most valuable type-strain genomes for metagenomic binning, comparative biology and taxonomic classification.</title>
        <authorList>
            <person name="Goeker M."/>
        </authorList>
    </citation>
    <scope>NUCLEOTIDE SEQUENCE [LARGE SCALE GENOMIC DNA]</scope>
    <source>
        <strain evidence="2 3">DSM 25080</strain>
    </source>
</reference>
<name>A0A3M0A867_9GAMM</name>
<sequence>MKFPTTASIFALAITASINSFADTATGDVTVTLDLPTTAELRLGGSPTSTSAAIELLWNGTATGNTTDSVDVCIFSGSLPYTLTITGDERLEYDGSQIAYDVWFDDEDENQNFNVNGGVVAIDEADEISETSRCSLTPDQVSDALVFRVSNAAIAAAPSGIYSDTVNLLLSVDYSQRKLS</sequence>
<evidence type="ECO:0000256" key="1">
    <source>
        <dbReference type="SAM" id="SignalP"/>
    </source>
</evidence>
<feature type="chain" id="PRO_5018092399" description="Spore coat protein U-like protein" evidence="1">
    <location>
        <begin position="23"/>
        <end position="180"/>
    </location>
</feature>
<protein>
    <recommendedName>
        <fullName evidence="4">Spore coat protein U-like protein</fullName>
    </recommendedName>
</protein>
<dbReference type="AlphaFoldDB" id="A0A3M0A867"/>
<comment type="caution">
    <text evidence="2">The sequence shown here is derived from an EMBL/GenBank/DDBJ whole genome shotgun (WGS) entry which is preliminary data.</text>
</comment>
<evidence type="ECO:0000313" key="2">
    <source>
        <dbReference type="EMBL" id="RMA81361.1"/>
    </source>
</evidence>
<proteinExistence type="predicted"/>
<evidence type="ECO:0000313" key="3">
    <source>
        <dbReference type="Proteomes" id="UP000267187"/>
    </source>
</evidence>
<evidence type="ECO:0008006" key="4">
    <source>
        <dbReference type="Google" id="ProtNLM"/>
    </source>
</evidence>
<gene>
    <name evidence="2" type="ORF">DFR27_1178</name>
</gene>
<dbReference type="RefSeq" id="WP_121876505.1">
    <property type="nucleotide sequence ID" value="NZ_REFJ01000002.1"/>
</dbReference>
<accession>A0A3M0A867</accession>
<organism evidence="2 3">
    <name type="scientific">Umboniibacter marinipuniceus</name>
    <dbReference type="NCBI Taxonomy" id="569599"/>
    <lineage>
        <taxon>Bacteria</taxon>
        <taxon>Pseudomonadati</taxon>
        <taxon>Pseudomonadota</taxon>
        <taxon>Gammaproteobacteria</taxon>
        <taxon>Cellvibrionales</taxon>
        <taxon>Cellvibrionaceae</taxon>
        <taxon>Umboniibacter</taxon>
    </lineage>
</organism>